<sequence length="133" mass="14595">MPVAGPDIAARVKARAVTADLLSSLPCIAYDESLPLIREFFQEVFGTTTEMQAVAVAPDLRLLLEMTKAGAGWTVLPDYLCADAVKAGRLVVLPTPGEIPENMIYLAWNKPSLRHPRVVYVRDYLLASAKRNL</sequence>
<evidence type="ECO:0000256" key="2">
    <source>
        <dbReference type="ARBA" id="ARBA00023125"/>
    </source>
</evidence>
<gene>
    <name evidence="5" type="ORF">KK137_09260</name>
</gene>
<keyword evidence="2" id="KW-0238">DNA-binding</keyword>
<keyword evidence="1" id="KW-0805">Transcription regulation</keyword>
<dbReference type="Proteomes" id="UP000811255">
    <property type="component" value="Unassembled WGS sequence"/>
</dbReference>
<dbReference type="Gene3D" id="3.40.190.290">
    <property type="match status" value="1"/>
</dbReference>
<dbReference type="PANTHER" id="PTHR30579:SF7">
    <property type="entry name" value="HTH-TYPE TRANSCRIPTIONAL REGULATOR LRHA-RELATED"/>
    <property type="match status" value="1"/>
</dbReference>
<name>A0ABS5W5L7_9SPHN</name>
<feature type="domain" description="LysR substrate-binding" evidence="4">
    <location>
        <begin position="2"/>
        <end position="128"/>
    </location>
</feature>
<accession>A0ABS5W5L7</accession>
<evidence type="ECO:0000313" key="5">
    <source>
        <dbReference type="EMBL" id="MBT2134520.1"/>
    </source>
</evidence>
<evidence type="ECO:0000259" key="4">
    <source>
        <dbReference type="Pfam" id="PF03466"/>
    </source>
</evidence>
<dbReference type="SUPFAM" id="SSF53850">
    <property type="entry name" value="Periplasmic binding protein-like II"/>
    <property type="match status" value="1"/>
</dbReference>
<dbReference type="InterPro" id="IPR005119">
    <property type="entry name" value="LysR_subst-bd"/>
</dbReference>
<dbReference type="Pfam" id="PF03466">
    <property type="entry name" value="LysR_substrate"/>
    <property type="match status" value="1"/>
</dbReference>
<evidence type="ECO:0000256" key="3">
    <source>
        <dbReference type="ARBA" id="ARBA00023163"/>
    </source>
</evidence>
<comment type="caution">
    <text evidence="5">The sequence shown here is derived from an EMBL/GenBank/DDBJ whole genome shotgun (WGS) entry which is preliminary data.</text>
</comment>
<dbReference type="PANTHER" id="PTHR30579">
    <property type="entry name" value="TRANSCRIPTIONAL REGULATOR"/>
    <property type="match status" value="1"/>
</dbReference>
<dbReference type="InterPro" id="IPR050176">
    <property type="entry name" value="LTTR"/>
</dbReference>
<keyword evidence="3" id="KW-0804">Transcription</keyword>
<dbReference type="EMBL" id="JAHFVK010000002">
    <property type="protein sequence ID" value="MBT2134520.1"/>
    <property type="molecule type" value="Genomic_DNA"/>
</dbReference>
<evidence type="ECO:0000256" key="1">
    <source>
        <dbReference type="ARBA" id="ARBA00023015"/>
    </source>
</evidence>
<reference evidence="5 6" key="1">
    <citation type="submission" date="2021-05" db="EMBL/GenBank/DDBJ databases">
        <title>Croceibacterium sp. LX-88 genome sequence.</title>
        <authorList>
            <person name="Luo X."/>
        </authorList>
    </citation>
    <scope>NUCLEOTIDE SEQUENCE [LARGE SCALE GENOMIC DNA]</scope>
    <source>
        <strain evidence="5 6">LX-88</strain>
    </source>
</reference>
<proteinExistence type="predicted"/>
<keyword evidence="6" id="KW-1185">Reference proteome</keyword>
<organism evidence="5 6">
    <name type="scientific">Croceibacterium selenioxidans</name>
    <dbReference type="NCBI Taxonomy" id="2838833"/>
    <lineage>
        <taxon>Bacteria</taxon>
        <taxon>Pseudomonadati</taxon>
        <taxon>Pseudomonadota</taxon>
        <taxon>Alphaproteobacteria</taxon>
        <taxon>Sphingomonadales</taxon>
        <taxon>Erythrobacteraceae</taxon>
        <taxon>Croceibacterium</taxon>
    </lineage>
</organism>
<evidence type="ECO:0000313" key="6">
    <source>
        <dbReference type="Proteomes" id="UP000811255"/>
    </source>
</evidence>
<protein>
    <recommendedName>
        <fullName evidence="4">LysR substrate-binding domain-containing protein</fullName>
    </recommendedName>
</protein>